<evidence type="ECO:0000313" key="1">
    <source>
        <dbReference type="EMBL" id="KDR71034.1"/>
    </source>
</evidence>
<accession>A0A067STM5</accession>
<keyword evidence="2" id="KW-1185">Reference proteome</keyword>
<gene>
    <name evidence="1" type="ORF">GALMADRAFT_801795</name>
</gene>
<sequence length="119" mass="12570">MRADETCFRPGVHIYVVGRVGRVGCVEGAGIVGDGVIGSVRVVGSVRVWGIGVGCTRVVGGVRVIGGVRIIGTRSVRVVGGIAVFIIPQTEAIQNYSTFSVRIDQGSFLNKIRLTHTFT</sequence>
<dbReference type="HOGENOM" id="CLU_2061648_0_0_1"/>
<reference evidence="2" key="1">
    <citation type="journal article" date="2014" name="Proc. Natl. Acad. Sci. U.S.A.">
        <title>Extensive sampling of basidiomycete genomes demonstrates inadequacy of the white-rot/brown-rot paradigm for wood decay fungi.</title>
        <authorList>
            <person name="Riley R."/>
            <person name="Salamov A.A."/>
            <person name="Brown D.W."/>
            <person name="Nagy L.G."/>
            <person name="Floudas D."/>
            <person name="Held B.W."/>
            <person name="Levasseur A."/>
            <person name="Lombard V."/>
            <person name="Morin E."/>
            <person name="Otillar R."/>
            <person name="Lindquist E.A."/>
            <person name="Sun H."/>
            <person name="LaButti K.M."/>
            <person name="Schmutz J."/>
            <person name="Jabbour D."/>
            <person name="Luo H."/>
            <person name="Baker S.E."/>
            <person name="Pisabarro A.G."/>
            <person name="Walton J.D."/>
            <person name="Blanchette R.A."/>
            <person name="Henrissat B."/>
            <person name="Martin F."/>
            <person name="Cullen D."/>
            <person name="Hibbett D.S."/>
            <person name="Grigoriev I.V."/>
        </authorList>
    </citation>
    <scope>NUCLEOTIDE SEQUENCE [LARGE SCALE GENOMIC DNA]</scope>
    <source>
        <strain evidence="2">CBS 339.88</strain>
    </source>
</reference>
<name>A0A067STM5_GALM3</name>
<dbReference type="AlphaFoldDB" id="A0A067STM5"/>
<evidence type="ECO:0000313" key="2">
    <source>
        <dbReference type="Proteomes" id="UP000027222"/>
    </source>
</evidence>
<dbReference type="EMBL" id="KL142394">
    <property type="protein sequence ID" value="KDR71034.1"/>
    <property type="molecule type" value="Genomic_DNA"/>
</dbReference>
<protein>
    <submittedName>
        <fullName evidence="1">Uncharacterized protein</fullName>
    </submittedName>
</protein>
<organism evidence="1 2">
    <name type="scientific">Galerina marginata (strain CBS 339.88)</name>
    <dbReference type="NCBI Taxonomy" id="685588"/>
    <lineage>
        <taxon>Eukaryota</taxon>
        <taxon>Fungi</taxon>
        <taxon>Dikarya</taxon>
        <taxon>Basidiomycota</taxon>
        <taxon>Agaricomycotina</taxon>
        <taxon>Agaricomycetes</taxon>
        <taxon>Agaricomycetidae</taxon>
        <taxon>Agaricales</taxon>
        <taxon>Agaricineae</taxon>
        <taxon>Strophariaceae</taxon>
        <taxon>Galerina</taxon>
    </lineage>
</organism>
<proteinExistence type="predicted"/>
<dbReference type="Proteomes" id="UP000027222">
    <property type="component" value="Unassembled WGS sequence"/>
</dbReference>